<evidence type="ECO:0000313" key="1">
    <source>
        <dbReference type="EMBL" id="KAH7838219.1"/>
    </source>
</evidence>
<accession>A0ACB7XC02</accession>
<name>A0ACB7XC02_9ERIC</name>
<dbReference type="Proteomes" id="UP000828048">
    <property type="component" value="Chromosome 6"/>
</dbReference>
<organism evidence="1 2">
    <name type="scientific">Vaccinium darrowii</name>
    <dbReference type="NCBI Taxonomy" id="229202"/>
    <lineage>
        <taxon>Eukaryota</taxon>
        <taxon>Viridiplantae</taxon>
        <taxon>Streptophyta</taxon>
        <taxon>Embryophyta</taxon>
        <taxon>Tracheophyta</taxon>
        <taxon>Spermatophyta</taxon>
        <taxon>Magnoliopsida</taxon>
        <taxon>eudicotyledons</taxon>
        <taxon>Gunneridae</taxon>
        <taxon>Pentapetalae</taxon>
        <taxon>asterids</taxon>
        <taxon>Ericales</taxon>
        <taxon>Ericaceae</taxon>
        <taxon>Vaccinioideae</taxon>
        <taxon>Vaccinieae</taxon>
        <taxon>Vaccinium</taxon>
    </lineage>
</organism>
<keyword evidence="2" id="KW-1185">Reference proteome</keyword>
<gene>
    <name evidence="1" type="ORF">Vadar_023545</name>
</gene>
<protein>
    <submittedName>
        <fullName evidence="1">Uncharacterized protein</fullName>
    </submittedName>
</protein>
<evidence type="ECO:0000313" key="2">
    <source>
        <dbReference type="Proteomes" id="UP000828048"/>
    </source>
</evidence>
<sequence>MRPPNANAAAPPIPVGRLLFRLCFGYGSVDVALGLSPLGRRLFGNSVTFLSTTRLLLRHRRIGYKKVDGAPLELRLRREYQYPADHAFRAGLAQDVVRVVFQDLTGRDRAGYFFYIAVYVYYSDHV</sequence>
<dbReference type="EMBL" id="CM037156">
    <property type="protein sequence ID" value="KAH7838219.1"/>
    <property type="molecule type" value="Genomic_DNA"/>
</dbReference>
<comment type="caution">
    <text evidence="1">The sequence shown here is derived from an EMBL/GenBank/DDBJ whole genome shotgun (WGS) entry which is preliminary data.</text>
</comment>
<reference evidence="1 2" key="1">
    <citation type="journal article" date="2021" name="Hortic Res">
        <title>High-quality reference genome and annotation aids understanding of berry development for evergreen blueberry (Vaccinium darrowii).</title>
        <authorList>
            <person name="Yu J."/>
            <person name="Hulse-Kemp A.M."/>
            <person name="Babiker E."/>
            <person name="Staton M."/>
        </authorList>
    </citation>
    <scope>NUCLEOTIDE SEQUENCE [LARGE SCALE GENOMIC DNA]</scope>
    <source>
        <strain evidence="2">cv. NJ 8807/NJ 8810</strain>
        <tissue evidence="1">Young leaf</tissue>
    </source>
</reference>
<proteinExistence type="predicted"/>